<evidence type="ECO:0000256" key="2">
    <source>
        <dbReference type="ARBA" id="ARBA00001933"/>
    </source>
</evidence>
<dbReference type="EC" id="5.4.3.8" evidence="8"/>
<comment type="pathway">
    <text evidence="3">Porphyrin-containing compound metabolism; protoporphyrin-IX biosynthesis; 5-aminolevulinate from L-glutamyl-tRNA(Glu): step 2/2.</text>
</comment>
<evidence type="ECO:0000256" key="8">
    <source>
        <dbReference type="HAMAP-Rule" id="MF_00375"/>
    </source>
</evidence>
<evidence type="ECO:0000256" key="4">
    <source>
        <dbReference type="ARBA" id="ARBA00008981"/>
    </source>
</evidence>
<dbReference type="InterPro" id="IPR015421">
    <property type="entry name" value="PyrdxlP-dep_Trfase_major"/>
</dbReference>
<dbReference type="GO" id="GO:0008483">
    <property type="term" value="F:transaminase activity"/>
    <property type="evidence" value="ECO:0007669"/>
    <property type="project" value="InterPro"/>
</dbReference>
<dbReference type="InterPro" id="IPR005814">
    <property type="entry name" value="Aminotrans_3"/>
</dbReference>
<evidence type="ECO:0000313" key="9">
    <source>
        <dbReference type="EMBL" id="SEH11156.1"/>
    </source>
</evidence>
<accession>A0A1H6FJY2</accession>
<dbReference type="RefSeq" id="WP_093116214.1">
    <property type="nucleotide sequence ID" value="NZ_FNWJ01000001.1"/>
</dbReference>
<dbReference type="OrthoDB" id="9801052at2"/>
<proteinExistence type="inferred from homology"/>
<reference evidence="10" key="1">
    <citation type="submission" date="2016-10" db="EMBL/GenBank/DDBJ databases">
        <authorList>
            <person name="Varghese N."/>
            <person name="Submissions S."/>
        </authorList>
    </citation>
    <scope>NUCLEOTIDE SEQUENCE [LARGE SCALE GENOMIC DNA]</scope>
    <source>
        <strain evidence="10">ATCC 35263</strain>
    </source>
</reference>
<organism evidence="9 10">
    <name type="scientific">Thermoleophilum album</name>
    <dbReference type="NCBI Taxonomy" id="29539"/>
    <lineage>
        <taxon>Bacteria</taxon>
        <taxon>Bacillati</taxon>
        <taxon>Actinomycetota</taxon>
        <taxon>Thermoleophilia</taxon>
        <taxon>Thermoleophilales</taxon>
        <taxon>Thermoleophilaceae</taxon>
        <taxon>Thermoleophilum</taxon>
    </lineage>
</organism>
<protein>
    <recommendedName>
        <fullName evidence="8">Glutamate-1-semialdehyde 2,1-aminomutase</fullName>
        <shortName evidence="8">GSA</shortName>
        <ecNumber evidence="8">5.4.3.8</ecNumber>
    </recommendedName>
    <alternativeName>
        <fullName evidence="8">Glutamate-1-semialdehyde aminotransferase</fullName>
        <shortName evidence="8">GSA-AT</shortName>
    </alternativeName>
</protein>
<comment type="subunit">
    <text evidence="8">Homodimer.</text>
</comment>
<comment type="cofactor">
    <cofactor evidence="2 8">
        <name>pyridoxal 5'-phosphate</name>
        <dbReference type="ChEBI" id="CHEBI:597326"/>
    </cofactor>
</comment>
<evidence type="ECO:0000256" key="1">
    <source>
        <dbReference type="ARBA" id="ARBA00001579"/>
    </source>
</evidence>
<evidence type="ECO:0000256" key="6">
    <source>
        <dbReference type="ARBA" id="ARBA00023235"/>
    </source>
</evidence>
<comment type="subcellular location">
    <subcellularLocation>
        <location evidence="8">Cytoplasm</location>
    </subcellularLocation>
</comment>
<dbReference type="PANTHER" id="PTHR43713:SF3">
    <property type="entry name" value="GLUTAMATE-1-SEMIALDEHYDE 2,1-AMINOMUTASE 1, CHLOROPLASTIC-RELATED"/>
    <property type="match status" value="1"/>
</dbReference>
<keyword evidence="6 8" id="KW-0413">Isomerase</keyword>
<evidence type="ECO:0000256" key="3">
    <source>
        <dbReference type="ARBA" id="ARBA00004819"/>
    </source>
</evidence>
<dbReference type="STRING" id="29539.SAMN02745716_0676"/>
<dbReference type="NCBIfam" id="NF000818">
    <property type="entry name" value="PRK00062.1"/>
    <property type="match status" value="1"/>
</dbReference>
<dbReference type="Gene3D" id="3.90.1150.10">
    <property type="entry name" value="Aspartate Aminotransferase, domain 1"/>
    <property type="match status" value="1"/>
</dbReference>
<keyword evidence="10" id="KW-1185">Reference proteome</keyword>
<evidence type="ECO:0000256" key="5">
    <source>
        <dbReference type="ARBA" id="ARBA00022898"/>
    </source>
</evidence>
<dbReference type="GO" id="GO:0030170">
    <property type="term" value="F:pyridoxal phosphate binding"/>
    <property type="evidence" value="ECO:0007669"/>
    <property type="project" value="InterPro"/>
</dbReference>
<feature type="modified residue" description="N6-(pyridoxal phosphate)lysine" evidence="8">
    <location>
        <position position="265"/>
    </location>
</feature>
<dbReference type="PROSITE" id="PS00600">
    <property type="entry name" value="AA_TRANSFER_CLASS_3"/>
    <property type="match status" value="1"/>
</dbReference>
<comment type="similarity">
    <text evidence="4 8">Belongs to the class-III pyridoxal-phosphate-dependent aminotransferase family. HemL subfamily.</text>
</comment>
<gene>
    <name evidence="8" type="primary">hemL</name>
    <name evidence="9" type="ORF">SAMN02745716_0676</name>
</gene>
<keyword evidence="5 8" id="KW-0663">Pyridoxal phosphate</keyword>
<dbReference type="InterPro" id="IPR015424">
    <property type="entry name" value="PyrdxlP-dep_Trfase"/>
</dbReference>
<dbReference type="Pfam" id="PF00202">
    <property type="entry name" value="Aminotran_3"/>
    <property type="match status" value="1"/>
</dbReference>
<dbReference type="PANTHER" id="PTHR43713">
    <property type="entry name" value="GLUTAMATE-1-SEMIALDEHYDE 2,1-AMINOMUTASE"/>
    <property type="match status" value="1"/>
</dbReference>
<dbReference type="NCBIfam" id="TIGR00713">
    <property type="entry name" value="hemL"/>
    <property type="match status" value="1"/>
</dbReference>
<keyword evidence="8" id="KW-0963">Cytoplasm</keyword>
<comment type="catalytic activity">
    <reaction evidence="1 8">
        <text>(S)-4-amino-5-oxopentanoate = 5-aminolevulinate</text>
        <dbReference type="Rhea" id="RHEA:14265"/>
        <dbReference type="ChEBI" id="CHEBI:57501"/>
        <dbReference type="ChEBI" id="CHEBI:356416"/>
        <dbReference type="EC" id="5.4.3.8"/>
    </reaction>
</comment>
<evidence type="ECO:0000313" key="10">
    <source>
        <dbReference type="Proteomes" id="UP000222056"/>
    </source>
</evidence>
<dbReference type="InterPro" id="IPR004639">
    <property type="entry name" value="4pyrrol_synth_GluAld_NH2Trfase"/>
</dbReference>
<dbReference type="SUPFAM" id="SSF53383">
    <property type="entry name" value="PLP-dependent transferases"/>
    <property type="match status" value="1"/>
</dbReference>
<dbReference type="InterPro" id="IPR015422">
    <property type="entry name" value="PyrdxlP-dep_Trfase_small"/>
</dbReference>
<dbReference type="GO" id="GO:0042286">
    <property type="term" value="F:glutamate-1-semialdehyde 2,1-aminomutase activity"/>
    <property type="evidence" value="ECO:0007669"/>
    <property type="project" value="UniProtKB-UniRule"/>
</dbReference>
<dbReference type="HAMAP" id="MF_00375">
    <property type="entry name" value="HemL_aminotrans_3"/>
    <property type="match status" value="1"/>
</dbReference>
<keyword evidence="7 8" id="KW-0627">Porphyrin biosynthesis</keyword>
<dbReference type="Proteomes" id="UP000222056">
    <property type="component" value="Unassembled WGS sequence"/>
</dbReference>
<evidence type="ECO:0000256" key="7">
    <source>
        <dbReference type="ARBA" id="ARBA00023244"/>
    </source>
</evidence>
<dbReference type="GO" id="GO:0006782">
    <property type="term" value="P:protoporphyrinogen IX biosynthetic process"/>
    <property type="evidence" value="ECO:0007669"/>
    <property type="project" value="UniProtKB-UniRule"/>
</dbReference>
<dbReference type="UniPathway" id="UPA00251">
    <property type="reaction ID" value="UER00317"/>
</dbReference>
<dbReference type="InterPro" id="IPR049704">
    <property type="entry name" value="Aminotrans_3_PPA_site"/>
</dbReference>
<dbReference type="AlphaFoldDB" id="A0A1H6FJY2"/>
<name>A0A1H6FJY2_THEAL</name>
<dbReference type="EMBL" id="FNWJ01000001">
    <property type="protein sequence ID" value="SEH11156.1"/>
    <property type="molecule type" value="Genomic_DNA"/>
</dbReference>
<dbReference type="Gene3D" id="3.40.640.10">
    <property type="entry name" value="Type I PLP-dependent aspartate aminotransferase-like (Major domain)"/>
    <property type="match status" value="1"/>
</dbReference>
<dbReference type="GO" id="GO:0005737">
    <property type="term" value="C:cytoplasm"/>
    <property type="evidence" value="ECO:0007669"/>
    <property type="project" value="UniProtKB-SubCell"/>
</dbReference>
<sequence length="433" mass="45313">MSDSRSAALFAAARRLMPGGVSSPVRAMGAIGREPFVVARGEGAELVDVDGRRYIDWVVSWGALIAGHAHPDVVAAVTARTAAGTSYGAPCEGEFELARLVVELVPSAEMVRFTCSGTEAAMSAVRLARAVTGKSRILKFAGAYHGHADPFLAEAGSGLATQGIPASPGVPEAVVKETTVVPWNDRQAVEQALDGGEFAAIVCEPYPANMGLVPPQSGFLGFLREQADRAGALLVFDEVITGFRVAVGGAQEREQVVPDLTVLGKVLGGGLPLAAFAGRRELMEQVAPSGPVYQAGTLSGNPLATAAGRVAVELARDRALRARLERTTSELAGGLRELARELGVPLYVAEVPGLLCPFFASQPVRNFEDARASDAKAYAAFARAMIERGVFVPPSRFEAWFPSFAHESSHVERTLIAARDALAQAAAEAALAA</sequence>
<dbReference type="FunFam" id="3.40.640.10:FF:000021">
    <property type="entry name" value="Glutamate-1-semialdehyde 2,1-aminomutase"/>
    <property type="match status" value="1"/>
</dbReference>
<dbReference type="CDD" id="cd00610">
    <property type="entry name" value="OAT_like"/>
    <property type="match status" value="1"/>
</dbReference>